<dbReference type="Pfam" id="PF04828">
    <property type="entry name" value="GFA"/>
    <property type="match status" value="1"/>
</dbReference>
<evidence type="ECO:0000256" key="4">
    <source>
        <dbReference type="ARBA" id="ARBA00023239"/>
    </source>
</evidence>
<keyword evidence="4" id="KW-0456">Lyase</keyword>
<dbReference type="EMBL" id="JH971398">
    <property type="protein sequence ID" value="EKM77017.1"/>
    <property type="molecule type" value="Genomic_DNA"/>
</dbReference>
<dbReference type="GeneID" id="18831450"/>
<dbReference type="SUPFAM" id="SSF51316">
    <property type="entry name" value="Mss4-like"/>
    <property type="match status" value="1"/>
</dbReference>
<dbReference type="PROSITE" id="PS51891">
    <property type="entry name" value="CENP_V_GFA"/>
    <property type="match status" value="1"/>
</dbReference>
<protein>
    <recommendedName>
        <fullName evidence="6">CENP-V/GFA domain-containing protein</fullName>
    </recommendedName>
</protein>
<dbReference type="InterPro" id="IPR011057">
    <property type="entry name" value="Mss4-like_sf"/>
</dbReference>
<evidence type="ECO:0000313" key="7">
    <source>
        <dbReference type="EMBL" id="EKM77017.1"/>
    </source>
</evidence>
<evidence type="ECO:0000256" key="3">
    <source>
        <dbReference type="ARBA" id="ARBA00022833"/>
    </source>
</evidence>
<gene>
    <name evidence="7" type="ORF">AGABI1DRAFT_77800</name>
</gene>
<dbReference type="HOGENOM" id="CLU_055491_8_1_1"/>
<dbReference type="InterPro" id="IPR006913">
    <property type="entry name" value="CENP-V/GFA"/>
</dbReference>
<dbReference type="RefSeq" id="XP_007332317.1">
    <property type="nucleotide sequence ID" value="XM_007332255.1"/>
</dbReference>
<keyword evidence="3" id="KW-0862">Zinc</keyword>
<feature type="region of interest" description="Disordered" evidence="5">
    <location>
        <begin position="1"/>
        <end position="20"/>
    </location>
</feature>
<feature type="compositionally biased region" description="Low complexity" evidence="5">
    <location>
        <begin position="1"/>
        <end position="15"/>
    </location>
</feature>
<keyword evidence="2" id="KW-0479">Metal-binding</keyword>
<dbReference type="AlphaFoldDB" id="K5X280"/>
<dbReference type="Gene3D" id="3.90.1590.10">
    <property type="entry name" value="glutathione-dependent formaldehyde- activating enzyme (gfa)"/>
    <property type="match status" value="1"/>
</dbReference>
<proteinExistence type="inferred from homology"/>
<evidence type="ECO:0000256" key="5">
    <source>
        <dbReference type="SAM" id="MobiDB-lite"/>
    </source>
</evidence>
<feature type="domain" description="CENP-V/GFA" evidence="6">
    <location>
        <begin position="22"/>
        <end position="143"/>
    </location>
</feature>
<dbReference type="PANTHER" id="PTHR33337:SF40">
    <property type="entry name" value="CENP-V_GFA DOMAIN-CONTAINING PROTEIN-RELATED"/>
    <property type="match status" value="1"/>
</dbReference>
<name>K5X280_AGABU</name>
<dbReference type="KEGG" id="abp:AGABI1DRAFT77800"/>
<dbReference type="Proteomes" id="UP000008493">
    <property type="component" value="Unassembled WGS sequence"/>
</dbReference>
<dbReference type="OrthoDB" id="9970124at2759"/>
<dbReference type="GO" id="GO:0016846">
    <property type="term" value="F:carbon-sulfur lyase activity"/>
    <property type="evidence" value="ECO:0007669"/>
    <property type="project" value="InterPro"/>
</dbReference>
<keyword evidence="8" id="KW-1185">Reference proteome</keyword>
<evidence type="ECO:0000313" key="8">
    <source>
        <dbReference type="Proteomes" id="UP000008493"/>
    </source>
</evidence>
<dbReference type="PANTHER" id="PTHR33337">
    <property type="entry name" value="GFA DOMAIN-CONTAINING PROTEIN"/>
    <property type="match status" value="1"/>
</dbReference>
<reference evidence="8" key="1">
    <citation type="journal article" date="2012" name="Proc. Natl. Acad. Sci. U.S.A.">
        <title>Genome sequence of the button mushroom Agaricus bisporus reveals mechanisms governing adaptation to a humic-rich ecological niche.</title>
        <authorList>
            <person name="Morin E."/>
            <person name="Kohler A."/>
            <person name="Baker A.R."/>
            <person name="Foulongne-Oriol M."/>
            <person name="Lombard V."/>
            <person name="Nagy L.G."/>
            <person name="Ohm R.A."/>
            <person name="Patyshakuliyeva A."/>
            <person name="Brun A."/>
            <person name="Aerts A.L."/>
            <person name="Bailey A.M."/>
            <person name="Billette C."/>
            <person name="Coutinho P.M."/>
            <person name="Deakin G."/>
            <person name="Doddapaneni H."/>
            <person name="Floudas D."/>
            <person name="Grimwood J."/>
            <person name="Hilden K."/>
            <person name="Kuees U."/>
            <person name="LaButti K.M."/>
            <person name="Lapidus A."/>
            <person name="Lindquist E.A."/>
            <person name="Lucas S.M."/>
            <person name="Murat C."/>
            <person name="Riley R.W."/>
            <person name="Salamov A.A."/>
            <person name="Schmutz J."/>
            <person name="Subramanian V."/>
            <person name="Woesten H.A.B."/>
            <person name="Xu J."/>
            <person name="Eastwood D.C."/>
            <person name="Foster G.D."/>
            <person name="Sonnenberg A.S."/>
            <person name="Cullen D."/>
            <person name="de Vries R.P."/>
            <person name="Lundell T."/>
            <person name="Hibbett D.S."/>
            <person name="Henrissat B."/>
            <person name="Burton K.S."/>
            <person name="Kerrigan R.W."/>
            <person name="Challen M.P."/>
            <person name="Grigoriev I.V."/>
            <person name="Martin F."/>
        </authorList>
    </citation>
    <scope>NUCLEOTIDE SEQUENCE [LARGE SCALE GENOMIC DNA]</scope>
    <source>
        <strain evidence="8">JB137-S8 / ATCC MYA-4627 / FGSC 10392</strain>
    </source>
</reference>
<organism evidence="7 8">
    <name type="scientific">Agaricus bisporus var. burnettii (strain JB137-S8 / ATCC MYA-4627 / FGSC 10392)</name>
    <name type="common">White button mushroom</name>
    <dbReference type="NCBI Taxonomy" id="597362"/>
    <lineage>
        <taxon>Eukaryota</taxon>
        <taxon>Fungi</taxon>
        <taxon>Dikarya</taxon>
        <taxon>Basidiomycota</taxon>
        <taxon>Agaricomycotina</taxon>
        <taxon>Agaricomycetes</taxon>
        <taxon>Agaricomycetidae</taxon>
        <taxon>Agaricales</taxon>
        <taxon>Agaricineae</taxon>
        <taxon>Agaricaceae</taxon>
        <taxon>Agaricus</taxon>
    </lineage>
</organism>
<evidence type="ECO:0000259" key="6">
    <source>
        <dbReference type="PROSITE" id="PS51891"/>
    </source>
</evidence>
<comment type="similarity">
    <text evidence="1">Belongs to the Gfa family.</text>
</comment>
<dbReference type="GO" id="GO:0046872">
    <property type="term" value="F:metal ion binding"/>
    <property type="evidence" value="ECO:0007669"/>
    <property type="project" value="UniProtKB-KW"/>
</dbReference>
<dbReference type="eggNOG" id="ENOG502RZVZ">
    <property type="taxonomic scope" value="Eukaryota"/>
</dbReference>
<dbReference type="InParanoid" id="K5X280"/>
<evidence type="ECO:0000256" key="1">
    <source>
        <dbReference type="ARBA" id="ARBA00005495"/>
    </source>
</evidence>
<evidence type="ECO:0000256" key="2">
    <source>
        <dbReference type="ARBA" id="ARBA00022723"/>
    </source>
</evidence>
<accession>K5X280</accession>
<sequence length="169" mass="19058">MEADNTTTTTTSTTPEPSPPVFEGSCFCRSLSWRLEGEPLISIYCHCTICQRMNGAAFVHGLHFPFSSFSWTHSNSDAVAISQPTSSHPWVIYRCKTCHSYIGATNSNSKVWSLKSAHLKRDPTTNLIKDFDKIKPTAHIFYKTRMLDVPDGLPKWDGYENQSNRLDLP</sequence>